<dbReference type="CDD" id="cd07206">
    <property type="entry name" value="Pat_TGL3-4-5_SDP1"/>
    <property type="match status" value="1"/>
</dbReference>
<dbReference type="Pfam" id="PF11815">
    <property type="entry name" value="DUF3336"/>
    <property type="match status" value="1"/>
</dbReference>
<dbReference type="GO" id="GO:0004806">
    <property type="term" value="F:triacylglycerol lipase activity"/>
    <property type="evidence" value="ECO:0007669"/>
    <property type="project" value="InterPro"/>
</dbReference>
<dbReference type="Pfam" id="PF01734">
    <property type="entry name" value="Patatin"/>
    <property type="match status" value="1"/>
</dbReference>
<evidence type="ECO:0000313" key="6">
    <source>
        <dbReference type="EMBL" id="EAR86065.2"/>
    </source>
</evidence>
<evidence type="ECO:0000256" key="1">
    <source>
        <dbReference type="ARBA" id="ARBA00022801"/>
    </source>
</evidence>
<keyword evidence="7" id="KW-1185">Reference proteome</keyword>
<dbReference type="InterPro" id="IPR016035">
    <property type="entry name" value="Acyl_Trfase/lysoPLipase"/>
</dbReference>
<dbReference type="Proteomes" id="UP000009168">
    <property type="component" value="Unassembled WGS sequence"/>
</dbReference>
<dbReference type="InParanoid" id="I7MH47"/>
<feature type="short sequence motif" description="GXSXG" evidence="4">
    <location>
        <begin position="214"/>
        <end position="218"/>
    </location>
</feature>
<feature type="active site" description="Proton acceptor" evidence="4">
    <location>
        <position position="365"/>
    </location>
</feature>
<dbReference type="EMBL" id="GG662864">
    <property type="protein sequence ID" value="EAR86065.2"/>
    <property type="molecule type" value="Genomic_DNA"/>
</dbReference>
<dbReference type="PROSITE" id="PS51635">
    <property type="entry name" value="PNPLA"/>
    <property type="match status" value="1"/>
</dbReference>
<dbReference type="STRING" id="312017.I7MH47"/>
<comment type="caution">
    <text evidence="4">Lacks conserved residue(s) required for the propagation of feature annotation.</text>
</comment>
<evidence type="ECO:0000256" key="4">
    <source>
        <dbReference type="PROSITE-ProRule" id="PRU01161"/>
    </source>
</evidence>
<sequence length="613" mass="70971">MVFGLIAHFIEVITNEIVEDVQIVKEVLAYHISEFSEYRYQQKEMRKIKQKMNYCDSYEEWVSYSIQHDSLKDITLWKKDPTSPNYNFEYIQHLRDQLKSDRLNKNVLKIIHTLRSHAFRNIGNILDPLLYKECFNGTKDLIEDFQNEIDLCIQYIASTSQLSVRKKMEFFIEMRHAVGRTALVLSGGGLMGMYHVGVVKTLYEQKLLPRIISGSSAGSIIAAFICTRKYEELPSLFLTDGINWQAFQKRDPKGQMIRKLKRFFKEGVLLDVKVLYEFTRQNIGDITFQEAYDRTGFILNITVTGQGTHDNDRVLNYLSAPNVIIWSAVCCSCGIPYIYGPSDLLCKNEKDEIVLYLDKKKKFVDGSIGADLPMHRLSEFFNVNSFIVSQTNPWVVPFMDRGEKHPIVYLPFVKLFNIIRKLLNSELKHRVQQLSDFDLLPGALSKWVNIVLQTYVGHITIAPVPRWSDYANVLEVPKSSDDFEHFMLGGARKTFSKIPYIKAYMRYENSLTRGYNKIKQQLAEDSGPIIPVQDPDESYDNESIFMDAFEEEEDIRDKRISLGKSKSIYEDSKRVRNFSFIIPRTKSKEVLEKLNKIGVKPALVRKNSSSSKE</sequence>
<dbReference type="eggNOG" id="KOG2214">
    <property type="taxonomic scope" value="Eukaryota"/>
</dbReference>
<feature type="active site" description="Nucleophile" evidence="4">
    <location>
        <position position="216"/>
    </location>
</feature>
<dbReference type="RefSeq" id="XP_976660.2">
    <property type="nucleotide sequence ID" value="XM_971567.2"/>
</dbReference>
<reference evidence="7" key="1">
    <citation type="journal article" date="2006" name="PLoS Biol.">
        <title>Macronuclear genome sequence of the ciliate Tetrahymena thermophila, a model eukaryote.</title>
        <authorList>
            <person name="Eisen J.A."/>
            <person name="Coyne R.S."/>
            <person name="Wu M."/>
            <person name="Wu D."/>
            <person name="Thiagarajan M."/>
            <person name="Wortman J.R."/>
            <person name="Badger J.H."/>
            <person name="Ren Q."/>
            <person name="Amedeo P."/>
            <person name="Jones K.M."/>
            <person name="Tallon L.J."/>
            <person name="Delcher A.L."/>
            <person name="Salzberg S.L."/>
            <person name="Silva J.C."/>
            <person name="Haas B.J."/>
            <person name="Majoros W.H."/>
            <person name="Farzad M."/>
            <person name="Carlton J.M."/>
            <person name="Smith R.K. Jr."/>
            <person name="Garg J."/>
            <person name="Pearlman R.E."/>
            <person name="Karrer K.M."/>
            <person name="Sun L."/>
            <person name="Manning G."/>
            <person name="Elde N.C."/>
            <person name="Turkewitz A.P."/>
            <person name="Asai D.J."/>
            <person name="Wilkes D.E."/>
            <person name="Wang Y."/>
            <person name="Cai H."/>
            <person name="Collins K."/>
            <person name="Stewart B.A."/>
            <person name="Lee S.R."/>
            <person name="Wilamowska K."/>
            <person name="Weinberg Z."/>
            <person name="Ruzzo W.L."/>
            <person name="Wloga D."/>
            <person name="Gaertig J."/>
            <person name="Frankel J."/>
            <person name="Tsao C.-C."/>
            <person name="Gorovsky M.A."/>
            <person name="Keeling P.J."/>
            <person name="Waller R.F."/>
            <person name="Patron N.J."/>
            <person name="Cherry J.M."/>
            <person name="Stover N.A."/>
            <person name="Krieger C.J."/>
            <person name="del Toro C."/>
            <person name="Ryder H.F."/>
            <person name="Williamson S.C."/>
            <person name="Barbeau R.A."/>
            <person name="Hamilton E.P."/>
            <person name="Orias E."/>
        </authorList>
    </citation>
    <scope>NUCLEOTIDE SEQUENCE [LARGE SCALE GENOMIC DNA]</scope>
    <source>
        <strain evidence="7">SB210</strain>
    </source>
</reference>
<dbReference type="Gene3D" id="3.40.1090.10">
    <property type="entry name" value="Cytosolic phospholipase A2 catalytic domain"/>
    <property type="match status" value="2"/>
</dbReference>
<name>I7MH47_TETTS</name>
<proteinExistence type="predicted"/>
<dbReference type="PANTHER" id="PTHR14226:SF10">
    <property type="entry name" value="TRIACYLGLYCEROL LIPASE 4-RELATED"/>
    <property type="match status" value="1"/>
</dbReference>
<dbReference type="GO" id="GO:0016042">
    <property type="term" value="P:lipid catabolic process"/>
    <property type="evidence" value="ECO:0007669"/>
    <property type="project" value="UniProtKB-UniRule"/>
</dbReference>
<protein>
    <submittedName>
        <fullName evidence="6">Patatin family phospholipase</fullName>
    </submittedName>
</protein>
<evidence type="ECO:0000256" key="2">
    <source>
        <dbReference type="ARBA" id="ARBA00022963"/>
    </source>
</evidence>
<keyword evidence="1 4" id="KW-0378">Hydrolase</keyword>
<dbReference type="InterPro" id="IPR021771">
    <property type="entry name" value="Triacylglycerol_lipase_N"/>
</dbReference>
<evidence type="ECO:0000313" key="7">
    <source>
        <dbReference type="Proteomes" id="UP000009168"/>
    </source>
</evidence>
<organism evidence="6 7">
    <name type="scientific">Tetrahymena thermophila (strain SB210)</name>
    <dbReference type="NCBI Taxonomy" id="312017"/>
    <lineage>
        <taxon>Eukaryota</taxon>
        <taxon>Sar</taxon>
        <taxon>Alveolata</taxon>
        <taxon>Ciliophora</taxon>
        <taxon>Intramacronucleata</taxon>
        <taxon>Oligohymenophorea</taxon>
        <taxon>Hymenostomatida</taxon>
        <taxon>Tetrahymenina</taxon>
        <taxon>Tetrahymenidae</taxon>
        <taxon>Tetrahymena</taxon>
    </lineage>
</organism>
<feature type="domain" description="PNPLA" evidence="5">
    <location>
        <begin position="183"/>
        <end position="378"/>
    </location>
</feature>
<evidence type="ECO:0000259" key="5">
    <source>
        <dbReference type="PROSITE" id="PS51635"/>
    </source>
</evidence>
<dbReference type="KEGG" id="tet:TTHERM_00548040"/>
<dbReference type="SUPFAM" id="SSF52151">
    <property type="entry name" value="FabD/lysophospholipase-like"/>
    <property type="match status" value="1"/>
</dbReference>
<dbReference type="InterPro" id="IPR002641">
    <property type="entry name" value="PNPLA_dom"/>
</dbReference>
<feature type="short sequence motif" description="GXGXXG" evidence="4">
    <location>
        <begin position="187"/>
        <end position="192"/>
    </location>
</feature>
<gene>
    <name evidence="6" type="ORF">TTHERM_00548040</name>
</gene>
<dbReference type="GeneID" id="7822827"/>
<keyword evidence="3 4" id="KW-0443">Lipid metabolism</keyword>
<keyword evidence="2 4" id="KW-0442">Lipid degradation</keyword>
<dbReference type="PANTHER" id="PTHR14226">
    <property type="entry name" value="NEUROPATHY TARGET ESTERASE/SWISS CHEESE D.MELANOGASTER"/>
    <property type="match status" value="1"/>
</dbReference>
<dbReference type="InterPro" id="IPR050301">
    <property type="entry name" value="NTE"/>
</dbReference>
<dbReference type="OrthoDB" id="10049244at2759"/>
<dbReference type="AlphaFoldDB" id="I7MH47"/>
<evidence type="ECO:0000256" key="3">
    <source>
        <dbReference type="ARBA" id="ARBA00023098"/>
    </source>
</evidence>
<accession>I7MH47</accession>